<feature type="transmembrane region" description="Helical" evidence="1">
    <location>
        <begin position="247"/>
        <end position="265"/>
    </location>
</feature>
<proteinExistence type="predicted"/>
<dbReference type="Pfam" id="PF02517">
    <property type="entry name" value="Rce1-like"/>
    <property type="match status" value="1"/>
</dbReference>
<feature type="transmembrane region" description="Helical" evidence="1">
    <location>
        <begin position="102"/>
        <end position="124"/>
    </location>
</feature>
<name>A0A9D1Z4U7_9FIRM</name>
<keyword evidence="1" id="KW-0812">Transmembrane</keyword>
<evidence type="ECO:0000259" key="2">
    <source>
        <dbReference type="Pfam" id="PF02517"/>
    </source>
</evidence>
<keyword evidence="3" id="KW-0645">Protease</keyword>
<comment type="caution">
    <text evidence="3">The sequence shown here is derived from an EMBL/GenBank/DDBJ whole genome shotgun (WGS) entry which is preliminary data.</text>
</comment>
<feature type="domain" description="CAAX prenyl protease 2/Lysostaphin resistance protein A-like" evidence="2">
    <location>
        <begin position="145"/>
        <end position="230"/>
    </location>
</feature>
<dbReference type="AlphaFoldDB" id="A0A9D1Z4U7"/>
<dbReference type="GO" id="GO:0004175">
    <property type="term" value="F:endopeptidase activity"/>
    <property type="evidence" value="ECO:0007669"/>
    <property type="project" value="UniProtKB-ARBA"/>
</dbReference>
<evidence type="ECO:0000256" key="1">
    <source>
        <dbReference type="SAM" id="Phobius"/>
    </source>
</evidence>
<dbReference type="InterPro" id="IPR052710">
    <property type="entry name" value="CAAX_protease"/>
</dbReference>
<dbReference type="Proteomes" id="UP000886824">
    <property type="component" value="Unassembled WGS sequence"/>
</dbReference>
<feature type="transmembrane region" description="Helical" evidence="1">
    <location>
        <begin position="23"/>
        <end position="45"/>
    </location>
</feature>
<gene>
    <name evidence="3" type="ORF">H9826_08820</name>
</gene>
<dbReference type="InterPro" id="IPR003675">
    <property type="entry name" value="Rce1/LyrA-like_dom"/>
</dbReference>
<dbReference type="EMBL" id="DXCX01000089">
    <property type="protein sequence ID" value="HIY74058.1"/>
    <property type="molecule type" value="Genomic_DNA"/>
</dbReference>
<reference evidence="3" key="2">
    <citation type="submission" date="2021-04" db="EMBL/GenBank/DDBJ databases">
        <authorList>
            <person name="Gilroy R."/>
        </authorList>
    </citation>
    <scope>NUCLEOTIDE SEQUENCE</scope>
    <source>
        <strain evidence="3">CHK33-7979</strain>
    </source>
</reference>
<reference evidence="3" key="1">
    <citation type="journal article" date="2021" name="PeerJ">
        <title>Extensive microbial diversity within the chicken gut microbiome revealed by metagenomics and culture.</title>
        <authorList>
            <person name="Gilroy R."/>
            <person name="Ravi A."/>
            <person name="Getino M."/>
            <person name="Pursley I."/>
            <person name="Horton D.L."/>
            <person name="Alikhan N.F."/>
            <person name="Baker D."/>
            <person name="Gharbi K."/>
            <person name="Hall N."/>
            <person name="Watson M."/>
            <person name="Adriaenssens E.M."/>
            <person name="Foster-Nyarko E."/>
            <person name="Jarju S."/>
            <person name="Secka A."/>
            <person name="Antonio M."/>
            <person name="Oren A."/>
            <person name="Chaudhuri R.R."/>
            <person name="La Ragione R."/>
            <person name="Hildebrand F."/>
            <person name="Pallen M.J."/>
        </authorList>
    </citation>
    <scope>NUCLEOTIDE SEQUENCE</scope>
    <source>
        <strain evidence="3">CHK33-7979</strain>
    </source>
</reference>
<feature type="transmembrane region" description="Helical" evidence="1">
    <location>
        <begin position="57"/>
        <end position="82"/>
    </location>
</feature>
<dbReference type="PANTHER" id="PTHR36435:SF1">
    <property type="entry name" value="CAAX AMINO TERMINAL PROTEASE FAMILY PROTEIN"/>
    <property type="match status" value="1"/>
</dbReference>
<sequence length="312" mass="34674">MEELWEFFAGEEARRYRRTFSRVGLALLVMLVLPIGVQLLMQYMLWLSAPALLENTLVLYLISAGGTYVVGFPAAMLVLWTIPSEDGALERRHLSAGTWAGLWLLALGWLYIANMLTLALMDWLATLRGEAIPNPIDAMGDLPVAFNLIYSCLMAPVCEELCFRGMLLRRLRPWGDGFALCASALLFALVHGNLYQMLYAFAVGVVLGGIRLRTGSLKGCILLHAGVNVISAGLLPLADLLGETGNLLLGMLVLASMLWALYWTFFRSRAELADFAARTRWGDGEVWGHFLVNPGMTLFVLALIWIMWLTMR</sequence>
<dbReference type="GO" id="GO:0008237">
    <property type="term" value="F:metallopeptidase activity"/>
    <property type="evidence" value="ECO:0007669"/>
    <property type="project" value="UniProtKB-KW"/>
</dbReference>
<keyword evidence="1" id="KW-1133">Transmembrane helix</keyword>
<keyword evidence="1" id="KW-0472">Membrane</keyword>
<evidence type="ECO:0000313" key="3">
    <source>
        <dbReference type="EMBL" id="HIY74058.1"/>
    </source>
</evidence>
<keyword evidence="3" id="KW-0482">Metalloprotease</keyword>
<evidence type="ECO:0000313" key="4">
    <source>
        <dbReference type="Proteomes" id="UP000886824"/>
    </source>
</evidence>
<dbReference type="GO" id="GO:0080120">
    <property type="term" value="P:CAAX-box protein maturation"/>
    <property type="evidence" value="ECO:0007669"/>
    <property type="project" value="UniProtKB-ARBA"/>
</dbReference>
<keyword evidence="3" id="KW-0378">Hydrolase</keyword>
<protein>
    <submittedName>
        <fullName evidence="3">CPBP family intramembrane metalloprotease</fullName>
    </submittedName>
</protein>
<feature type="transmembrane region" description="Helical" evidence="1">
    <location>
        <begin position="221"/>
        <end position="241"/>
    </location>
</feature>
<dbReference type="PANTHER" id="PTHR36435">
    <property type="entry name" value="SLR1288 PROTEIN"/>
    <property type="match status" value="1"/>
</dbReference>
<accession>A0A9D1Z4U7</accession>
<organism evidence="3 4">
    <name type="scientific">Candidatus Intestinimonas merdavium</name>
    <dbReference type="NCBI Taxonomy" id="2838622"/>
    <lineage>
        <taxon>Bacteria</taxon>
        <taxon>Bacillati</taxon>
        <taxon>Bacillota</taxon>
        <taxon>Clostridia</taxon>
        <taxon>Eubacteriales</taxon>
        <taxon>Intestinimonas</taxon>
    </lineage>
</organism>
<feature type="transmembrane region" description="Helical" evidence="1">
    <location>
        <begin position="286"/>
        <end position="308"/>
    </location>
</feature>